<name>A0A127P7W2_9BURK</name>
<evidence type="ECO:0000256" key="1">
    <source>
        <dbReference type="SAM" id="MobiDB-lite"/>
    </source>
</evidence>
<dbReference type="Proteomes" id="UP000072421">
    <property type="component" value="Chromosome"/>
</dbReference>
<dbReference type="EMBL" id="CP013232">
    <property type="protein sequence ID" value="AMO93755.1"/>
    <property type="molecule type" value="Genomic_DNA"/>
</dbReference>
<dbReference type="AlphaFoldDB" id="A0A127P7W2"/>
<sequence length="40" mass="4527">MQETGGSFRIRLNPASGGRQDAGREIDLSCRSWHPIYHLN</sequence>
<proteinExistence type="predicted"/>
<protein>
    <submittedName>
        <fullName evidence="2">Uncharacterized protein</fullName>
    </submittedName>
</protein>
<evidence type="ECO:0000313" key="2">
    <source>
        <dbReference type="EMBL" id="AMO93755.1"/>
    </source>
</evidence>
<accession>A0A127P7W2</accession>
<reference evidence="2 3" key="1">
    <citation type="submission" date="2015-11" db="EMBL/GenBank/DDBJ databases">
        <title>Exploring the genomic traits of fungus-feeding bacterial genus Collimonas.</title>
        <authorList>
            <person name="Song C."/>
            <person name="Schmidt R."/>
            <person name="de Jager V."/>
            <person name="Krzyzanowska D."/>
            <person name="Jongedijk E."/>
            <person name="Cankar K."/>
            <person name="Beekwilder J."/>
            <person name="van Veen A."/>
            <person name="de Boer W."/>
            <person name="van Veen J.A."/>
            <person name="Garbeva P."/>
        </authorList>
    </citation>
    <scope>NUCLEOTIDE SEQUENCE [LARGE SCALE GENOMIC DNA]</scope>
    <source>
        <strain evidence="2 3">Ter6</strain>
    </source>
</reference>
<evidence type="ECO:0000313" key="3">
    <source>
        <dbReference type="Proteomes" id="UP000072421"/>
    </source>
</evidence>
<organism evidence="2">
    <name type="scientific">Collimonas fungivorans</name>
    <dbReference type="NCBI Taxonomy" id="158899"/>
    <lineage>
        <taxon>Bacteria</taxon>
        <taxon>Pseudomonadati</taxon>
        <taxon>Pseudomonadota</taxon>
        <taxon>Betaproteobacteria</taxon>
        <taxon>Burkholderiales</taxon>
        <taxon>Oxalobacteraceae</taxon>
        <taxon>Collimonas</taxon>
    </lineage>
</organism>
<gene>
    <name evidence="2" type="ORF">CFter6_1037</name>
</gene>
<feature type="region of interest" description="Disordered" evidence="1">
    <location>
        <begin position="1"/>
        <end position="23"/>
    </location>
</feature>